<dbReference type="Proteomes" id="UP000762676">
    <property type="component" value="Unassembled WGS sequence"/>
</dbReference>
<proteinExistence type="predicted"/>
<feature type="domain" description="Integrase catalytic" evidence="2">
    <location>
        <begin position="50"/>
        <end position="208"/>
    </location>
</feature>
<dbReference type="GO" id="GO:0003676">
    <property type="term" value="F:nucleic acid binding"/>
    <property type="evidence" value="ECO:0007669"/>
    <property type="project" value="InterPro"/>
</dbReference>
<dbReference type="Gene3D" id="3.30.420.10">
    <property type="entry name" value="Ribonuclease H-like superfamily/Ribonuclease H"/>
    <property type="match status" value="1"/>
</dbReference>
<feature type="compositionally biased region" description="Low complexity" evidence="1">
    <location>
        <begin position="323"/>
        <end position="334"/>
    </location>
</feature>
<organism evidence="3 4">
    <name type="scientific">Elysia marginata</name>
    <dbReference type="NCBI Taxonomy" id="1093978"/>
    <lineage>
        <taxon>Eukaryota</taxon>
        <taxon>Metazoa</taxon>
        <taxon>Spiralia</taxon>
        <taxon>Lophotrochozoa</taxon>
        <taxon>Mollusca</taxon>
        <taxon>Gastropoda</taxon>
        <taxon>Heterobranchia</taxon>
        <taxon>Euthyneura</taxon>
        <taxon>Panpulmonata</taxon>
        <taxon>Sacoglossa</taxon>
        <taxon>Placobranchoidea</taxon>
        <taxon>Plakobranchidae</taxon>
        <taxon>Elysia</taxon>
    </lineage>
</organism>
<dbReference type="EMBL" id="BMAT01008565">
    <property type="protein sequence ID" value="GFR88361.1"/>
    <property type="molecule type" value="Genomic_DNA"/>
</dbReference>
<dbReference type="InterPro" id="IPR001584">
    <property type="entry name" value="Integrase_cat-core"/>
</dbReference>
<dbReference type="PANTHER" id="PTHR37984:SF5">
    <property type="entry name" value="PROTEIN NYNRIN-LIKE"/>
    <property type="match status" value="1"/>
</dbReference>
<comment type="caution">
    <text evidence="3">The sequence shown here is derived from an EMBL/GenBank/DDBJ whole genome shotgun (WGS) entry which is preliminary data.</text>
</comment>
<gene>
    <name evidence="3" type="ORF">ElyMa_004249900</name>
</gene>
<feature type="region of interest" description="Disordered" evidence="1">
    <location>
        <begin position="294"/>
        <end position="375"/>
    </location>
</feature>
<evidence type="ECO:0000313" key="4">
    <source>
        <dbReference type="Proteomes" id="UP000762676"/>
    </source>
</evidence>
<reference evidence="3 4" key="1">
    <citation type="journal article" date="2021" name="Elife">
        <title>Chloroplast acquisition without the gene transfer in kleptoplastic sea slugs, Plakobranchus ocellatus.</title>
        <authorList>
            <person name="Maeda T."/>
            <person name="Takahashi S."/>
            <person name="Yoshida T."/>
            <person name="Shimamura S."/>
            <person name="Takaki Y."/>
            <person name="Nagai Y."/>
            <person name="Toyoda A."/>
            <person name="Suzuki Y."/>
            <person name="Arimoto A."/>
            <person name="Ishii H."/>
            <person name="Satoh N."/>
            <person name="Nishiyama T."/>
            <person name="Hasebe M."/>
            <person name="Maruyama T."/>
            <person name="Minagawa J."/>
            <person name="Obokata J."/>
            <person name="Shigenobu S."/>
        </authorList>
    </citation>
    <scope>NUCLEOTIDE SEQUENCE [LARGE SCALE GENOMIC DNA]</scope>
</reference>
<dbReference type="Pfam" id="PF00665">
    <property type="entry name" value="rve"/>
    <property type="match status" value="1"/>
</dbReference>
<feature type="compositionally biased region" description="Polar residues" evidence="1">
    <location>
        <begin position="335"/>
        <end position="347"/>
    </location>
</feature>
<evidence type="ECO:0000256" key="1">
    <source>
        <dbReference type="SAM" id="MobiDB-lite"/>
    </source>
</evidence>
<dbReference type="InterPro" id="IPR012337">
    <property type="entry name" value="RNaseH-like_sf"/>
</dbReference>
<dbReference type="PANTHER" id="PTHR37984">
    <property type="entry name" value="PROTEIN CBG26694"/>
    <property type="match status" value="1"/>
</dbReference>
<dbReference type="GO" id="GO:0015074">
    <property type="term" value="P:DNA integration"/>
    <property type="evidence" value="ECO:0007669"/>
    <property type="project" value="InterPro"/>
</dbReference>
<feature type="compositionally biased region" description="Polar residues" evidence="1">
    <location>
        <begin position="357"/>
        <end position="371"/>
    </location>
</feature>
<protein>
    <submittedName>
        <fullName evidence="3">Polyprotein</fullName>
    </submittedName>
</protein>
<dbReference type="PROSITE" id="PS50994">
    <property type="entry name" value="INTEGRASE"/>
    <property type="match status" value="1"/>
</dbReference>
<dbReference type="FunFam" id="3.30.420.10:FF:000063">
    <property type="entry name" value="Retrovirus-related Pol polyprotein from transposon 297-like Protein"/>
    <property type="match status" value="1"/>
</dbReference>
<dbReference type="InterPro" id="IPR050951">
    <property type="entry name" value="Retrovirus_Pol_polyprotein"/>
</dbReference>
<name>A0AAV4GSR7_9GAST</name>
<dbReference type="InterPro" id="IPR036397">
    <property type="entry name" value="RNaseH_sf"/>
</dbReference>
<accession>A0AAV4GSR7</accession>
<evidence type="ECO:0000313" key="3">
    <source>
        <dbReference type="EMBL" id="GFR88361.1"/>
    </source>
</evidence>
<keyword evidence="4" id="KW-1185">Reference proteome</keyword>
<sequence length="401" mass="44748">MEGLTASTKSPLATFVTRNFFWWPGIDKDIETMPKACSECTMTQQDPPLAPLHPWQWPEKLWQRVHIDFAGPFINSMSIIVNAHTKWTEILPTTSTTTLATINLLSYTLARFGLPEQLVSDNGPQFTSDDFKAFTKYNHIKHIQSAPYHPATNGLAEKVVSTFKSAMKDAKSDEGTMHFKLSRFLFAYRNAPHSTTGETPAFMMFNRHLRTKLDIAKPSIKSKVADKQHQQVTSHSQASLRTYRTSDHVLVRDCRGHAKWQHGQISSQTGFRIYDVEIAPGLIWRRHSDQIVPTFSPVPEPKSAPPPIPPIPVPSPATTIAISSPVTPGESSSSIQLPSENNATGHTPASPKEVRTCSPSRPDPQSSVTSNNKKHTLYVTRSGRVVQLPNQYKIVKSCIYI</sequence>
<feature type="compositionally biased region" description="Pro residues" evidence="1">
    <location>
        <begin position="296"/>
        <end position="315"/>
    </location>
</feature>
<evidence type="ECO:0000259" key="2">
    <source>
        <dbReference type="PROSITE" id="PS50994"/>
    </source>
</evidence>
<dbReference type="SUPFAM" id="SSF53098">
    <property type="entry name" value="Ribonuclease H-like"/>
    <property type="match status" value="1"/>
</dbReference>
<dbReference type="AlphaFoldDB" id="A0AAV4GSR7"/>